<dbReference type="RefSeq" id="WP_058864017.1">
    <property type="nucleotide sequence ID" value="NZ_LPXO01000019.1"/>
</dbReference>
<gene>
    <name evidence="1" type="ORF">AVJ23_20055</name>
</gene>
<dbReference type="SUPFAM" id="SSF53474">
    <property type="entry name" value="alpha/beta-Hydrolases"/>
    <property type="match status" value="1"/>
</dbReference>
<dbReference type="OrthoDB" id="7335480at2"/>
<comment type="caution">
    <text evidence="1">The sequence shown here is derived from an EMBL/GenBank/DDBJ whole genome shotgun (WGS) entry which is preliminary data.</text>
</comment>
<protein>
    <recommendedName>
        <fullName evidence="3">Alpha/beta hydrolase</fullName>
    </recommendedName>
</protein>
<dbReference type="InterPro" id="IPR029058">
    <property type="entry name" value="AB_hydrolase_fold"/>
</dbReference>
<organism evidence="1 2">
    <name type="scientific">Pseudoponticoccus marisrubri</name>
    <dbReference type="NCBI Taxonomy" id="1685382"/>
    <lineage>
        <taxon>Bacteria</taxon>
        <taxon>Pseudomonadati</taxon>
        <taxon>Pseudomonadota</taxon>
        <taxon>Alphaproteobacteria</taxon>
        <taxon>Rhodobacterales</taxon>
        <taxon>Roseobacteraceae</taxon>
        <taxon>Pseudoponticoccus</taxon>
    </lineage>
</organism>
<dbReference type="EMBL" id="LPXO01000019">
    <property type="protein sequence ID" value="KUF08985.1"/>
    <property type="molecule type" value="Genomic_DNA"/>
</dbReference>
<keyword evidence="2" id="KW-1185">Reference proteome</keyword>
<evidence type="ECO:0008006" key="3">
    <source>
        <dbReference type="Google" id="ProtNLM"/>
    </source>
</evidence>
<evidence type="ECO:0000313" key="2">
    <source>
        <dbReference type="Proteomes" id="UP000054396"/>
    </source>
</evidence>
<reference evidence="1 2" key="1">
    <citation type="submission" date="2015-12" db="EMBL/GenBank/DDBJ databases">
        <authorList>
            <person name="Shamseldin A."/>
            <person name="Moawad H."/>
            <person name="Abd El-Rahim W.M."/>
            <person name="Sadowsky M.J."/>
        </authorList>
    </citation>
    <scope>NUCLEOTIDE SEQUENCE [LARGE SCALE GENOMIC DNA]</scope>
    <source>
        <strain evidence="1 2">SJ5A-1</strain>
    </source>
</reference>
<sequence length="286" mass="31935">MSLPSQAGKVSLERLQGIPKIEWDGQATLSQTEKTVLSFDDSGFRFDFLWSPKPGAKRLFVLFSGDAIRAKNDPPVFQRWSWADYFPGHCLYISDPALYMDKELGLAWYAGTEDFDPMPVVRDRLNTILNNLGLPQSAMVSYGSSGGGFAALRLLRFMPDVTAVSVNPQVSITDYEMRRKVNIFLRICFGGRARKEALAEFPERLNLLSDPEPLKSCNIILVQNVLDSHHYEDHYKPFCAALEVGDDHAPDDPALHRVLFENPGGHTKAEDAATFGKIISIIERGA</sequence>
<dbReference type="STRING" id="1685382.AVJ23_20055"/>
<evidence type="ECO:0000313" key="1">
    <source>
        <dbReference type="EMBL" id="KUF08985.1"/>
    </source>
</evidence>
<accession>A0A0W7WEJ2</accession>
<dbReference type="Proteomes" id="UP000054396">
    <property type="component" value="Unassembled WGS sequence"/>
</dbReference>
<name>A0A0W7WEJ2_9RHOB</name>
<dbReference type="AlphaFoldDB" id="A0A0W7WEJ2"/>
<proteinExistence type="predicted"/>